<evidence type="ECO:0000256" key="1">
    <source>
        <dbReference type="ARBA" id="ARBA00001947"/>
    </source>
</evidence>
<dbReference type="SUPFAM" id="SSF51735">
    <property type="entry name" value="NAD(P)-binding Rossmann-fold domains"/>
    <property type="match status" value="1"/>
</dbReference>
<dbReference type="InterPro" id="IPR013149">
    <property type="entry name" value="ADH-like_C"/>
</dbReference>
<evidence type="ECO:0000259" key="7">
    <source>
        <dbReference type="Pfam" id="PF00107"/>
    </source>
</evidence>
<evidence type="ECO:0000256" key="2">
    <source>
        <dbReference type="ARBA" id="ARBA00008072"/>
    </source>
</evidence>
<dbReference type="FunCoup" id="A0A0Q0S152">
    <property type="interactions" value="59"/>
</dbReference>
<keyword evidence="10" id="KW-1185">Reference proteome</keyword>
<dbReference type="PANTHER" id="PTHR42940">
    <property type="entry name" value="ALCOHOL DEHYDROGENASE 1-RELATED"/>
    <property type="match status" value="1"/>
</dbReference>
<dbReference type="Gene3D" id="3.40.50.720">
    <property type="entry name" value="NAD(P)-binding Rossmann-like Domain"/>
    <property type="match status" value="1"/>
</dbReference>
<dbReference type="InterPro" id="IPR013154">
    <property type="entry name" value="ADH-like_N"/>
</dbReference>
<feature type="domain" description="Alcohol dehydrogenase-like C-terminal" evidence="7">
    <location>
        <begin position="181"/>
        <end position="307"/>
    </location>
</feature>
<dbReference type="InParanoid" id="A0A0Q0S152"/>
<dbReference type="InterPro" id="IPR002328">
    <property type="entry name" value="ADH_Zn_CS"/>
</dbReference>
<dbReference type="Proteomes" id="UP000050301">
    <property type="component" value="Unassembled WGS sequence"/>
</dbReference>
<dbReference type="CDD" id="cd05284">
    <property type="entry name" value="arabinose_DH_like"/>
    <property type="match status" value="1"/>
</dbReference>
<dbReference type="Gene3D" id="3.90.180.10">
    <property type="entry name" value="Medium-chain alcohol dehydrogenases, catalytic domain"/>
    <property type="match status" value="1"/>
</dbReference>
<dbReference type="AlphaFoldDB" id="A0A0Q0S152"/>
<dbReference type="GO" id="GO:0030554">
    <property type="term" value="F:adenyl nucleotide binding"/>
    <property type="evidence" value="ECO:0007669"/>
    <property type="project" value="UniProtKB-ARBA"/>
</dbReference>
<evidence type="ECO:0000259" key="8">
    <source>
        <dbReference type="Pfam" id="PF08240"/>
    </source>
</evidence>
<reference evidence="9 10" key="1">
    <citation type="submission" date="2015-09" db="EMBL/GenBank/DDBJ databases">
        <title>Heavy metals and arsenic resistance mechanisms in polyextremophilic archaea of the family Ferroplasmaceae.</title>
        <authorList>
            <person name="Bulaev A.G."/>
            <person name="Kanygina A.V."/>
        </authorList>
    </citation>
    <scope>NUCLEOTIDE SEQUENCE [LARGE SCALE GENOMIC DNA]</scope>
    <source>
        <strain evidence="9 10">BH2</strain>
    </source>
</reference>
<proteinExistence type="inferred from homology"/>
<dbReference type="GO" id="GO:0016616">
    <property type="term" value="F:oxidoreductase activity, acting on the CH-OH group of donors, NAD or NADP as acceptor"/>
    <property type="evidence" value="ECO:0007669"/>
    <property type="project" value="UniProtKB-ARBA"/>
</dbReference>
<dbReference type="PANTHER" id="PTHR42940:SF8">
    <property type="entry name" value="VACUOLAR PROTEIN SORTING-ASSOCIATED PROTEIN 11"/>
    <property type="match status" value="1"/>
</dbReference>
<comment type="similarity">
    <text evidence="2 6">Belongs to the zinc-containing alcohol dehydrogenase family.</text>
</comment>
<dbReference type="PROSITE" id="PS00059">
    <property type="entry name" value="ADH_ZINC"/>
    <property type="match status" value="1"/>
</dbReference>
<dbReference type="Pfam" id="PF00107">
    <property type="entry name" value="ADH_zinc_N"/>
    <property type="match status" value="1"/>
</dbReference>
<accession>A0A0Q0S152</accession>
<dbReference type="RefSeq" id="WP_055040723.1">
    <property type="nucleotide sequence ID" value="NZ_LKBH01000002.1"/>
</dbReference>
<dbReference type="GO" id="GO:0008270">
    <property type="term" value="F:zinc ion binding"/>
    <property type="evidence" value="ECO:0007669"/>
    <property type="project" value="InterPro"/>
</dbReference>
<evidence type="ECO:0008006" key="11">
    <source>
        <dbReference type="Google" id="ProtNLM"/>
    </source>
</evidence>
<evidence type="ECO:0000313" key="9">
    <source>
        <dbReference type="EMBL" id="KQB36807.1"/>
    </source>
</evidence>
<sequence length="345" mass="38321">MKACVLEKYGEYPIYKDVNAPEIEEDDDIIIKVAGVGVCRTDIHEIFGNLKDRTRLPLILGHENTGYVYDFGSKVHNISKNDPVILFPYITKGYCLNCRKGNDMFCTEDPYMPGIDANGGYAEFMKTKIRAVVSLPKSIKNDDLINMAPLADAGITAYHAIKKVYPLIIPDSTVIVFGVGGLGHIAIQIIKSMTAAKIIAIDISQEKLELAKKYGADFTLLFSNNHDIIKECMKFTHNNGANIVFDFVGENNSTEYSLKLVKKQGTVVVVGYGGIFKESTFDLIIREINIIGSLTGTYSEFTELIQMYLDGKIKVETQRFNLREAAKADELLKNGKIQGRAVLVP</sequence>
<dbReference type="GO" id="GO:0043168">
    <property type="term" value="F:anion binding"/>
    <property type="evidence" value="ECO:0007669"/>
    <property type="project" value="UniProtKB-ARBA"/>
</dbReference>
<evidence type="ECO:0000256" key="4">
    <source>
        <dbReference type="ARBA" id="ARBA00022833"/>
    </source>
</evidence>
<feature type="domain" description="Alcohol dehydrogenase-like N-terminal" evidence="8">
    <location>
        <begin position="26"/>
        <end position="137"/>
    </location>
</feature>
<gene>
    <name evidence="9" type="ORF">AOG55_00225</name>
</gene>
<evidence type="ECO:0000256" key="6">
    <source>
        <dbReference type="RuleBase" id="RU361277"/>
    </source>
</evidence>
<name>A0A0Q0S152_9ARCH</name>
<keyword evidence="4 6" id="KW-0862">Zinc</keyword>
<dbReference type="Pfam" id="PF08240">
    <property type="entry name" value="ADH_N"/>
    <property type="match status" value="1"/>
</dbReference>
<protein>
    <recommendedName>
        <fullName evidence="11">Alcohol dehydrogenase</fullName>
    </recommendedName>
</protein>
<evidence type="ECO:0000256" key="5">
    <source>
        <dbReference type="ARBA" id="ARBA00023002"/>
    </source>
</evidence>
<dbReference type="InterPro" id="IPR036291">
    <property type="entry name" value="NAD(P)-bd_dom_sf"/>
</dbReference>
<keyword evidence="5" id="KW-0560">Oxidoreductase</keyword>
<organism evidence="9 10">
    <name type="scientific">Acidiplasma cupricumulans</name>
    <dbReference type="NCBI Taxonomy" id="312540"/>
    <lineage>
        <taxon>Archaea</taxon>
        <taxon>Methanobacteriati</taxon>
        <taxon>Thermoplasmatota</taxon>
        <taxon>Thermoplasmata</taxon>
        <taxon>Thermoplasmatales</taxon>
        <taxon>Ferroplasmaceae</taxon>
        <taxon>Acidiplasma</taxon>
    </lineage>
</organism>
<evidence type="ECO:0000256" key="3">
    <source>
        <dbReference type="ARBA" id="ARBA00022723"/>
    </source>
</evidence>
<dbReference type="SUPFAM" id="SSF50129">
    <property type="entry name" value="GroES-like"/>
    <property type="match status" value="1"/>
</dbReference>
<dbReference type="GO" id="GO:0044281">
    <property type="term" value="P:small molecule metabolic process"/>
    <property type="evidence" value="ECO:0007669"/>
    <property type="project" value="UniProtKB-ARBA"/>
</dbReference>
<dbReference type="EMBL" id="LKBH01000002">
    <property type="protein sequence ID" value="KQB36807.1"/>
    <property type="molecule type" value="Genomic_DNA"/>
</dbReference>
<dbReference type="InterPro" id="IPR011032">
    <property type="entry name" value="GroES-like_sf"/>
</dbReference>
<keyword evidence="3 6" id="KW-0479">Metal-binding</keyword>
<evidence type="ECO:0000313" key="10">
    <source>
        <dbReference type="Proteomes" id="UP000050301"/>
    </source>
</evidence>
<comment type="cofactor">
    <cofactor evidence="1 6">
        <name>Zn(2+)</name>
        <dbReference type="ChEBI" id="CHEBI:29105"/>
    </cofactor>
</comment>
<comment type="caution">
    <text evidence="9">The sequence shown here is derived from an EMBL/GenBank/DDBJ whole genome shotgun (WGS) entry which is preliminary data.</text>
</comment>